<dbReference type="RefSeq" id="WP_089213214.1">
    <property type="nucleotide sequence ID" value="NZ_FZOD01000086.1"/>
</dbReference>
<keyword evidence="4" id="KW-1185">Reference proteome</keyword>
<keyword evidence="2" id="KW-1133">Transmembrane helix</keyword>
<feature type="transmembrane region" description="Helical" evidence="2">
    <location>
        <begin position="33"/>
        <end position="56"/>
    </location>
</feature>
<dbReference type="Gene3D" id="2.160.20.80">
    <property type="entry name" value="E3 ubiquitin-protein ligase SopA"/>
    <property type="match status" value="1"/>
</dbReference>
<evidence type="ECO:0000256" key="2">
    <source>
        <dbReference type="SAM" id="Phobius"/>
    </source>
</evidence>
<dbReference type="InterPro" id="IPR001646">
    <property type="entry name" value="5peptide_repeat"/>
</dbReference>
<dbReference type="Proteomes" id="UP000198282">
    <property type="component" value="Unassembled WGS sequence"/>
</dbReference>
<dbReference type="EMBL" id="FZOD01000086">
    <property type="protein sequence ID" value="SNT61909.1"/>
    <property type="molecule type" value="Genomic_DNA"/>
</dbReference>
<keyword evidence="2" id="KW-0472">Membrane</keyword>
<protein>
    <submittedName>
        <fullName evidence="3">Uncharacterized protein YjbI, contains pentapeptide repeats</fullName>
    </submittedName>
</protein>
<keyword evidence="2" id="KW-0812">Transmembrane</keyword>
<name>A0A239P6B0_9ACTN</name>
<proteinExistence type="predicted"/>
<evidence type="ECO:0000313" key="3">
    <source>
        <dbReference type="EMBL" id="SNT61909.1"/>
    </source>
</evidence>
<sequence length="487" mass="51594">MANRDEPTPIPPGKGPAKAVPGQGLRLARIGPVLALALTGSVLLSAGLFAGALWILDFPVLTPVGQKGISLPRLLDLLKLSFAVVAGVGGVIALVVAYRKQKVTEAAEQRQQAAEVRADEAHQREATKLFNERFATAANHLGHDSPAVRLAGAHALAGLADDAPTQELRQTMIDVLCAYLRMPYIPDPGDNGDPAERLAFASLREVRNTIIRVVTTHLRKEAATSWQGHTFDFTGVVFDSGDFSGAVFSSGTVYFSGAVFSDGAVYFSGTVFSGGTVYFDDAKFSGGTVYFDEAKFSGGAVTFDEAKFSGGAVCFDKAKFSGGKVGFSRAKFTGGMVTFDDAKFTGSPVGFNDAKFAGSGVAFDHAEFSGGKIDFRETGFSGGEISFDSAKFSGSTIYFDYVKFSRSKIDFAVAEFSGSTVCFDGARFSGGTIYFDEAKFSGGTVDFRKVRIWSHPPTLPSPVPTCVLLPDQLGTATLEKSTEEAAE</sequence>
<dbReference type="OrthoDB" id="8440251at2"/>
<dbReference type="AlphaFoldDB" id="A0A239P6B0"/>
<gene>
    <name evidence="3" type="ORF">SAMN05216276_108616</name>
</gene>
<evidence type="ECO:0000256" key="1">
    <source>
        <dbReference type="SAM" id="MobiDB-lite"/>
    </source>
</evidence>
<accession>A0A239P6B0</accession>
<organism evidence="3 4">
    <name type="scientific">Streptosporangium subroseum</name>
    <dbReference type="NCBI Taxonomy" id="106412"/>
    <lineage>
        <taxon>Bacteria</taxon>
        <taxon>Bacillati</taxon>
        <taxon>Actinomycetota</taxon>
        <taxon>Actinomycetes</taxon>
        <taxon>Streptosporangiales</taxon>
        <taxon>Streptosporangiaceae</taxon>
        <taxon>Streptosporangium</taxon>
    </lineage>
</organism>
<dbReference type="Pfam" id="PF13576">
    <property type="entry name" value="Pentapeptide_3"/>
    <property type="match status" value="1"/>
</dbReference>
<reference evidence="3 4" key="1">
    <citation type="submission" date="2017-06" db="EMBL/GenBank/DDBJ databases">
        <authorList>
            <person name="Kim H.J."/>
            <person name="Triplett B.A."/>
        </authorList>
    </citation>
    <scope>NUCLEOTIDE SEQUENCE [LARGE SCALE GENOMIC DNA]</scope>
    <source>
        <strain evidence="3 4">CGMCC 4.2132</strain>
    </source>
</reference>
<feature type="transmembrane region" description="Helical" evidence="2">
    <location>
        <begin position="77"/>
        <end position="98"/>
    </location>
</feature>
<evidence type="ECO:0000313" key="4">
    <source>
        <dbReference type="Proteomes" id="UP000198282"/>
    </source>
</evidence>
<feature type="region of interest" description="Disordered" evidence="1">
    <location>
        <begin position="1"/>
        <end position="20"/>
    </location>
</feature>